<keyword evidence="3" id="KW-0378">Hydrolase</keyword>
<evidence type="ECO:0000256" key="2">
    <source>
        <dbReference type="ARBA" id="ARBA00022792"/>
    </source>
</evidence>
<protein>
    <submittedName>
        <fullName evidence="9">Mitochondrial inner membrane protease subunit 1</fullName>
    </submittedName>
</protein>
<dbReference type="AlphaFoldDB" id="A0A0U1LMT4"/>
<dbReference type="GO" id="GO:0006627">
    <property type="term" value="P:protein processing involved in protein targeting to mitochondrion"/>
    <property type="evidence" value="ECO:0007669"/>
    <property type="project" value="EnsemblFungi"/>
</dbReference>
<evidence type="ECO:0000256" key="7">
    <source>
        <dbReference type="PIRSR" id="PIRSR600223-1"/>
    </source>
</evidence>
<evidence type="ECO:0000256" key="4">
    <source>
        <dbReference type="ARBA" id="ARBA00023128"/>
    </source>
</evidence>
<dbReference type="PANTHER" id="PTHR12383">
    <property type="entry name" value="PROTEASE FAMILY S26 MITOCHONDRIAL INNER MEMBRANE PROTEASE-RELATED"/>
    <property type="match status" value="1"/>
</dbReference>
<evidence type="ECO:0000256" key="3">
    <source>
        <dbReference type="ARBA" id="ARBA00022801"/>
    </source>
</evidence>
<dbReference type="EMBL" id="CVMT01000001">
    <property type="protein sequence ID" value="CRG84404.1"/>
    <property type="molecule type" value="Genomic_DNA"/>
</dbReference>
<dbReference type="CDD" id="cd06530">
    <property type="entry name" value="S26_SPase_I"/>
    <property type="match status" value="1"/>
</dbReference>
<evidence type="ECO:0000256" key="6">
    <source>
        <dbReference type="ARBA" id="ARBA00038445"/>
    </source>
</evidence>
<dbReference type="STRING" id="28573.A0A0U1LMT4"/>
<accession>A0A0U1LMT4</accession>
<organism evidence="9 10">
    <name type="scientific">Talaromyces islandicus</name>
    <name type="common">Penicillium islandicum</name>
    <dbReference type="NCBI Taxonomy" id="28573"/>
    <lineage>
        <taxon>Eukaryota</taxon>
        <taxon>Fungi</taxon>
        <taxon>Dikarya</taxon>
        <taxon>Ascomycota</taxon>
        <taxon>Pezizomycotina</taxon>
        <taxon>Eurotiomycetes</taxon>
        <taxon>Eurotiomycetidae</taxon>
        <taxon>Eurotiales</taxon>
        <taxon>Trichocomaceae</taxon>
        <taxon>Talaromyces</taxon>
        <taxon>Talaromyces sect. Islandici</taxon>
    </lineage>
</organism>
<keyword evidence="5" id="KW-0472">Membrane</keyword>
<comment type="subcellular location">
    <subcellularLocation>
        <location evidence="1">Mitochondrion inner membrane</location>
    </subcellularLocation>
</comment>
<dbReference type="InterPro" id="IPR052064">
    <property type="entry name" value="Mito_IMP1_subunit"/>
</dbReference>
<dbReference type="InterPro" id="IPR000223">
    <property type="entry name" value="Pept_S26A_signal_pept_1"/>
</dbReference>
<name>A0A0U1LMT4_TALIS</name>
<dbReference type="Gene3D" id="2.10.109.10">
    <property type="entry name" value="Umud Fragment, subunit A"/>
    <property type="match status" value="1"/>
</dbReference>
<feature type="active site" evidence="7">
    <location>
        <position position="92"/>
    </location>
</feature>
<keyword evidence="4" id="KW-0496">Mitochondrion</keyword>
<reference evidence="9 10" key="1">
    <citation type="submission" date="2015-04" db="EMBL/GenBank/DDBJ databases">
        <authorList>
            <person name="Syromyatnikov M.Y."/>
            <person name="Popov V.N."/>
        </authorList>
    </citation>
    <scope>NUCLEOTIDE SEQUENCE [LARGE SCALE GENOMIC DNA]</scope>
    <source>
        <strain evidence="9">WF-38-12</strain>
    </source>
</reference>
<proteinExistence type="inferred from homology"/>
<dbReference type="InterPro" id="IPR036286">
    <property type="entry name" value="LexA/Signal_pep-like_sf"/>
</dbReference>
<dbReference type="OMA" id="GATICKR"/>
<comment type="similarity">
    <text evidence="6">Belongs to the peptidase S26 family. IMP1 subfamily.</text>
</comment>
<feature type="domain" description="Peptidase S26" evidence="8">
    <location>
        <begin position="116"/>
        <end position="159"/>
    </location>
</feature>
<dbReference type="PRINTS" id="PR00727">
    <property type="entry name" value="LEADERPTASE"/>
</dbReference>
<evidence type="ECO:0000313" key="10">
    <source>
        <dbReference type="Proteomes" id="UP000054383"/>
    </source>
</evidence>
<dbReference type="SUPFAM" id="SSF51306">
    <property type="entry name" value="LexA/Signal peptidase"/>
    <property type="match status" value="1"/>
</dbReference>
<keyword evidence="10" id="KW-1185">Reference proteome</keyword>
<dbReference type="PANTHER" id="PTHR12383:SF16">
    <property type="entry name" value="MITOCHONDRIAL INNER MEMBRANE PROTEASE SUBUNIT 1"/>
    <property type="match status" value="1"/>
</dbReference>
<feature type="active site" evidence="7">
    <location>
        <position position="48"/>
    </location>
</feature>
<dbReference type="InterPro" id="IPR019533">
    <property type="entry name" value="Peptidase_S26"/>
</dbReference>
<dbReference type="GO" id="GO:0004252">
    <property type="term" value="F:serine-type endopeptidase activity"/>
    <property type="evidence" value="ECO:0007669"/>
    <property type="project" value="InterPro"/>
</dbReference>
<dbReference type="GO" id="GO:0006465">
    <property type="term" value="P:signal peptide processing"/>
    <property type="evidence" value="ECO:0007669"/>
    <property type="project" value="InterPro"/>
</dbReference>
<evidence type="ECO:0000256" key="1">
    <source>
        <dbReference type="ARBA" id="ARBA00004273"/>
    </source>
</evidence>
<keyword evidence="9" id="KW-0645">Protease</keyword>
<sequence>MSTRFRQFLRNTTPRSVARYSIDGLGVFCAVILTWEHFYTVQRSEGPSMYPTFSVRGDYLLISRRHDRGRDIKVGDVVRFHHPSFLGVNGAKRVLGMPGDFVCKDPQFSTDVGGEKEMIQVPEGHVFLVGDNLPWSRDSRNYGPVPMGLINGKIVARVWPPSKMQFVQNTFEPAQIEQPQVD</sequence>
<dbReference type="GO" id="GO:0042720">
    <property type="term" value="C:mitochondrial inner membrane peptidase complex"/>
    <property type="evidence" value="ECO:0007669"/>
    <property type="project" value="EnsemblFungi"/>
</dbReference>
<evidence type="ECO:0000256" key="5">
    <source>
        <dbReference type="ARBA" id="ARBA00023136"/>
    </source>
</evidence>
<keyword evidence="2" id="KW-0999">Mitochondrion inner membrane</keyword>
<gene>
    <name evidence="9" type="ORF">PISL3812_01696</name>
</gene>
<evidence type="ECO:0000259" key="8">
    <source>
        <dbReference type="Pfam" id="PF10502"/>
    </source>
</evidence>
<dbReference type="Proteomes" id="UP000054383">
    <property type="component" value="Unassembled WGS sequence"/>
</dbReference>
<dbReference type="FunFam" id="2.10.109.10:FF:000015">
    <property type="entry name" value="Mitochondrial inner membrane protease subunit 1"/>
    <property type="match status" value="1"/>
</dbReference>
<feature type="domain" description="Peptidase S26" evidence="8">
    <location>
        <begin position="27"/>
        <end position="103"/>
    </location>
</feature>
<dbReference type="OrthoDB" id="308440at2759"/>
<evidence type="ECO:0000313" key="9">
    <source>
        <dbReference type="EMBL" id="CRG84404.1"/>
    </source>
</evidence>
<dbReference type="Pfam" id="PF10502">
    <property type="entry name" value="Peptidase_S26"/>
    <property type="match status" value="2"/>
</dbReference>